<dbReference type="CDD" id="cd10797">
    <property type="entry name" value="GH57N_APU_like_1"/>
    <property type="match status" value="1"/>
</dbReference>
<evidence type="ECO:0000313" key="5">
    <source>
        <dbReference type="EMBL" id="QNI31538.1"/>
    </source>
</evidence>
<dbReference type="PANTHER" id="PTHR36306:SF3">
    <property type="entry name" value="GLYCOSIDE HYDROLASE FAMILY 57"/>
    <property type="match status" value="1"/>
</dbReference>
<dbReference type="GO" id="GO:0005975">
    <property type="term" value="P:carbohydrate metabolic process"/>
    <property type="evidence" value="ECO:0007669"/>
    <property type="project" value="InterPro"/>
</dbReference>
<dbReference type="Proteomes" id="UP000515312">
    <property type="component" value="Chromosome"/>
</dbReference>
<evidence type="ECO:0000256" key="1">
    <source>
        <dbReference type="ARBA" id="ARBA00006821"/>
    </source>
</evidence>
<evidence type="ECO:0000256" key="3">
    <source>
        <dbReference type="RuleBase" id="RU361196"/>
    </source>
</evidence>
<sequence>MPKPVRYVCIHGHFYQPPRENPWLEQVETQDSAAPFHDWNERITSECYAPNGASRIVNKQNEIIRILNNYAHISFNFGPTLLSWLEENAPRTYRMVLEGDRASQKRFSGHGSAIAQVYNHIIMPLANTRDRITQIRWGIADFERRFERMPEGMWLAETAVDSETLELLADHGIRFTILAPGQCAAVRSLANGAPGSEAAWTMTDAETLDTRQPYLVRLKTGREIAVFFYDGARSRAIAFEGILNSGDNFAARLIGGFTADQTPQIVHVATDGESYGHHHKHGEMALSYALKLIEKSPDVRMTNYGEFLDKFPPVQEAQIVERTSWSCAHGVGRWCSNCGCNMGSGPGWTQAWRKPLRDALDWLRDSILPLTEKAAAAIFEDVWAARDAYIEVVLNRSSEATAKFLASHASHELNAEERIQALKLMEMQRHALLMYTSCGWFFDEISGIETVQIIAYADRVLQLAEEVFGKEAVNLEEQFVAMLREAKSNVPEQQNGASIYERQIKKMQVGLEQVAAHYAISSIFTSYPEEAELFCYSIRRLTYEVVTSGRGRLLFGKARVASQITQELEAVTFAVVHFGDQNITAVVKRSNPSLDGEYEDFVKKARAAVIGADFPALIRLFDHVFDGQTYSIQSLFRDEQRRIVKVILQSTISEVESSLTAIYEDHASLLHFLGQTGLPKPRALSLAATFAVNAGLRKALESDPIDALQVRAYRGLASGDKIEVDKSGLSYISDQKMKRVMVRLHADFRNMTHLENALMTARTLKELPFELNIWQAQNIWYDTLKLSRRHTMPEEWEKNFRELGGQMKIRVDELVVEEDDDVARQLAAPVAT</sequence>
<dbReference type="KEGG" id="adin:H7849_21065"/>
<protein>
    <submittedName>
        <fullName evidence="5">DUF3536 domain-containing protein</fullName>
    </submittedName>
</protein>
<dbReference type="PANTHER" id="PTHR36306">
    <property type="entry name" value="ALPHA-AMYLASE-RELATED-RELATED"/>
    <property type="match status" value="1"/>
</dbReference>
<reference evidence="5 6" key="1">
    <citation type="submission" date="2020-08" db="EMBL/GenBank/DDBJ databases">
        <title>Edaphobacter telluris sp. nov. and Acidobacterium dinghuensis sp. nov., two acidobacteria isolated from forest soil.</title>
        <authorList>
            <person name="Fu J."/>
            <person name="Qiu L."/>
        </authorList>
    </citation>
    <scope>NUCLEOTIDE SEQUENCE [LARGE SCALE GENOMIC DNA]</scope>
    <source>
        <strain evidence="5">4Y35</strain>
    </source>
</reference>
<gene>
    <name evidence="5" type="ORF">H7849_21065</name>
</gene>
<dbReference type="InterPro" id="IPR011330">
    <property type="entry name" value="Glyco_hydro/deAcase_b/a-brl"/>
</dbReference>
<name>A0A7G8BG68_9BACT</name>
<dbReference type="Gene3D" id="3.20.110.10">
    <property type="entry name" value="Glycoside hydrolase 38, N terminal domain"/>
    <property type="match status" value="2"/>
</dbReference>
<keyword evidence="6" id="KW-1185">Reference proteome</keyword>
<dbReference type="EMBL" id="CP060394">
    <property type="protein sequence ID" value="QNI31538.1"/>
    <property type="molecule type" value="Genomic_DNA"/>
</dbReference>
<evidence type="ECO:0000259" key="4">
    <source>
        <dbReference type="Pfam" id="PF03065"/>
    </source>
</evidence>
<dbReference type="InterPro" id="IPR004300">
    <property type="entry name" value="Glyco_hydro_57_N"/>
</dbReference>
<accession>A0A7G8BG68</accession>
<dbReference type="Pfam" id="PF12055">
    <property type="entry name" value="DUF3536"/>
    <property type="match status" value="1"/>
</dbReference>
<dbReference type="InterPro" id="IPR052046">
    <property type="entry name" value="GH57_Enzymes"/>
</dbReference>
<proteinExistence type="inferred from homology"/>
<dbReference type="Pfam" id="PF03065">
    <property type="entry name" value="Glyco_hydro_57"/>
    <property type="match status" value="1"/>
</dbReference>
<keyword evidence="2 3" id="KW-0119">Carbohydrate metabolism</keyword>
<evidence type="ECO:0000313" key="6">
    <source>
        <dbReference type="Proteomes" id="UP000515312"/>
    </source>
</evidence>
<comment type="similarity">
    <text evidence="1 3">Belongs to the glycosyl hydrolase 57 family.</text>
</comment>
<dbReference type="InterPro" id="IPR021923">
    <property type="entry name" value="DUF3536"/>
</dbReference>
<dbReference type="AlphaFoldDB" id="A0A7G8BG68"/>
<organism evidence="5 6">
    <name type="scientific">Alloacidobacterium dinghuense</name>
    <dbReference type="NCBI Taxonomy" id="2763107"/>
    <lineage>
        <taxon>Bacteria</taxon>
        <taxon>Pseudomonadati</taxon>
        <taxon>Acidobacteriota</taxon>
        <taxon>Terriglobia</taxon>
        <taxon>Terriglobales</taxon>
        <taxon>Acidobacteriaceae</taxon>
        <taxon>Alloacidobacterium</taxon>
    </lineage>
</organism>
<dbReference type="InterPro" id="IPR027291">
    <property type="entry name" value="Glyco_hydro_38_N_sf"/>
</dbReference>
<dbReference type="RefSeq" id="WP_186742259.1">
    <property type="nucleotide sequence ID" value="NZ_CP060394.1"/>
</dbReference>
<dbReference type="GO" id="GO:0003824">
    <property type="term" value="F:catalytic activity"/>
    <property type="evidence" value="ECO:0007669"/>
    <property type="project" value="InterPro"/>
</dbReference>
<evidence type="ECO:0000256" key="2">
    <source>
        <dbReference type="ARBA" id="ARBA00023277"/>
    </source>
</evidence>
<feature type="domain" description="Glycoside hydrolase family 57 N-terminal" evidence="4">
    <location>
        <begin position="107"/>
        <end position="316"/>
    </location>
</feature>
<dbReference type="SUPFAM" id="SSF88713">
    <property type="entry name" value="Glycoside hydrolase/deacetylase"/>
    <property type="match status" value="1"/>
</dbReference>